<reference evidence="1 2" key="1">
    <citation type="journal article" date="2017" name="Curr. Biol.">
        <title>The Evolution of Venom by Co-option of Single-Copy Genes.</title>
        <authorList>
            <person name="Martinson E.O."/>
            <person name="Mrinalini"/>
            <person name="Kelkar Y.D."/>
            <person name="Chang C.H."/>
            <person name="Werren J.H."/>
        </authorList>
    </citation>
    <scope>NUCLEOTIDE SEQUENCE [LARGE SCALE GENOMIC DNA]</scope>
    <source>
        <strain evidence="1 2">Alberta</strain>
        <tissue evidence="1">Whole body</tissue>
    </source>
</reference>
<dbReference type="AlphaFoldDB" id="A0A232F3V7"/>
<comment type="caution">
    <text evidence="1">The sequence shown here is derived from an EMBL/GenBank/DDBJ whole genome shotgun (WGS) entry which is preliminary data.</text>
</comment>
<evidence type="ECO:0000313" key="2">
    <source>
        <dbReference type="Proteomes" id="UP000215335"/>
    </source>
</evidence>
<proteinExistence type="predicted"/>
<protein>
    <submittedName>
        <fullName evidence="1">Uncharacterized protein</fullName>
    </submittedName>
</protein>
<evidence type="ECO:0000313" key="1">
    <source>
        <dbReference type="EMBL" id="OXU25123.1"/>
    </source>
</evidence>
<dbReference type="Proteomes" id="UP000215335">
    <property type="component" value="Unassembled WGS sequence"/>
</dbReference>
<name>A0A232F3V7_9HYME</name>
<dbReference type="EMBL" id="NNAY01001104">
    <property type="protein sequence ID" value="OXU25123.1"/>
    <property type="molecule type" value="Genomic_DNA"/>
</dbReference>
<sequence length="136" mass="15356">MENYFPGWSPGSEMTSYLYKSFGESFYLHKCNGCEILLTQLSTASTSSPRQDISTTHNTIGLGLDGNLKAVTKIERNDCRGSTTVQLVENEAKEYCFAVLCRDCVSTPWNYGNRFVEVEVHCYTDDDFTTDYSLLL</sequence>
<organism evidence="1 2">
    <name type="scientific">Trichomalopsis sarcophagae</name>
    <dbReference type="NCBI Taxonomy" id="543379"/>
    <lineage>
        <taxon>Eukaryota</taxon>
        <taxon>Metazoa</taxon>
        <taxon>Ecdysozoa</taxon>
        <taxon>Arthropoda</taxon>
        <taxon>Hexapoda</taxon>
        <taxon>Insecta</taxon>
        <taxon>Pterygota</taxon>
        <taxon>Neoptera</taxon>
        <taxon>Endopterygota</taxon>
        <taxon>Hymenoptera</taxon>
        <taxon>Apocrita</taxon>
        <taxon>Proctotrupomorpha</taxon>
        <taxon>Chalcidoidea</taxon>
        <taxon>Pteromalidae</taxon>
        <taxon>Pteromalinae</taxon>
        <taxon>Trichomalopsis</taxon>
    </lineage>
</organism>
<gene>
    <name evidence="1" type="ORF">TSAR_002721</name>
</gene>
<accession>A0A232F3V7</accession>
<keyword evidence="2" id="KW-1185">Reference proteome</keyword>